<name>A0A318RHF6_WILLI</name>
<evidence type="ECO:0000313" key="1">
    <source>
        <dbReference type="EMBL" id="PYE15436.1"/>
    </source>
</evidence>
<reference evidence="1 2" key="1">
    <citation type="submission" date="2018-06" db="EMBL/GenBank/DDBJ databases">
        <title>Genomic Encyclopedia of Type Strains, Phase IV (KMG-IV): sequencing the most valuable type-strain genomes for metagenomic binning, comparative biology and taxonomic classification.</title>
        <authorList>
            <person name="Goeker M."/>
        </authorList>
    </citation>
    <scope>NUCLEOTIDE SEQUENCE [LARGE SCALE GENOMIC DNA]</scope>
    <source>
        <strain evidence="1 2">DSM 45521</strain>
    </source>
</reference>
<comment type="caution">
    <text evidence="1">The sequence shown here is derived from an EMBL/GenBank/DDBJ whole genome shotgun (WGS) entry which is preliminary data.</text>
</comment>
<accession>A0A318RHF6</accession>
<gene>
    <name evidence="1" type="ORF">DFR67_11098</name>
</gene>
<dbReference type="Proteomes" id="UP000247591">
    <property type="component" value="Unassembled WGS sequence"/>
</dbReference>
<protein>
    <submittedName>
        <fullName evidence="1">Uncharacterized protein</fullName>
    </submittedName>
</protein>
<dbReference type="AlphaFoldDB" id="A0A318RHF6"/>
<organism evidence="1 2">
    <name type="scientific">Williamsia limnetica</name>
    <dbReference type="NCBI Taxonomy" id="882452"/>
    <lineage>
        <taxon>Bacteria</taxon>
        <taxon>Bacillati</taxon>
        <taxon>Actinomycetota</taxon>
        <taxon>Actinomycetes</taxon>
        <taxon>Mycobacteriales</taxon>
        <taxon>Nocardiaceae</taxon>
        <taxon>Williamsia</taxon>
    </lineage>
</organism>
<proteinExistence type="predicted"/>
<sequence>MGAAAVCGLLFTGCATTIDGSSTVDAGQVSAYQSDVSVTAEQSRIAESSRAAQAARTLTLALCSQFTTTVVTMLNSYNQFVTKLNELQSYSAIGDGGQVVIDQLTAGEQAISAKLVPGIEAPVEALVRTFLTRNTELIAAVRGELRSGLNDPADRWIDARNKAVEACGKLAP</sequence>
<evidence type="ECO:0000313" key="2">
    <source>
        <dbReference type="Proteomes" id="UP000247591"/>
    </source>
</evidence>
<dbReference type="EMBL" id="QJSP01000010">
    <property type="protein sequence ID" value="PYE15436.1"/>
    <property type="molecule type" value="Genomic_DNA"/>
</dbReference>
<keyword evidence="2" id="KW-1185">Reference proteome</keyword>